<keyword evidence="1 2" id="KW-0443">Lipid metabolism</keyword>
<dbReference type="Proteomes" id="UP000048908">
    <property type="component" value="Unassembled WGS sequence"/>
</dbReference>
<dbReference type="EMBL" id="CXPG01000012">
    <property type="protein sequence ID" value="CTQ32227.1"/>
    <property type="molecule type" value="Genomic_DNA"/>
</dbReference>
<dbReference type="GO" id="GO:0016787">
    <property type="term" value="F:hydrolase activity"/>
    <property type="evidence" value="ECO:0007669"/>
    <property type="project" value="UniProtKB-UniRule"/>
</dbReference>
<reference evidence="4 5" key="1">
    <citation type="submission" date="2015-07" db="EMBL/GenBank/DDBJ databases">
        <authorList>
            <person name="Noorani M."/>
        </authorList>
    </citation>
    <scope>NUCLEOTIDE SEQUENCE [LARGE SCALE GENOMIC DNA]</scope>
    <source>
        <strain evidence="4 5">CECT 5088</strain>
    </source>
</reference>
<dbReference type="InterPro" id="IPR002641">
    <property type="entry name" value="PNPLA_dom"/>
</dbReference>
<protein>
    <submittedName>
        <fullName evidence="4">Patatin-like phospholipase</fullName>
    </submittedName>
</protein>
<name>A0A0M6XNQ6_9RHOB</name>
<keyword evidence="5" id="KW-1185">Reference proteome</keyword>
<evidence type="ECO:0000259" key="3">
    <source>
        <dbReference type="PROSITE" id="PS51635"/>
    </source>
</evidence>
<dbReference type="OrthoDB" id="7401351at2"/>
<dbReference type="STRING" id="282197.SAMN04488517_1043"/>
<dbReference type="Pfam" id="PF01734">
    <property type="entry name" value="Patatin"/>
    <property type="match status" value="1"/>
</dbReference>
<organism evidence="4 5">
    <name type="scientific">Jannaschia rubra</name>
    <dbReference type="NCBI Taxonomy" id="282197"/>
    <lineage>
        <taxon>Bacteria</taxon>
        <taxon>Pseudomonadati</taxon>
        <taxon>Pseudomonadota</taxon>
        <taxon>Alphaproteobacteria</taxon>
        <taxon>Rhodobacterales</taxon>
        <taxon>Roseobacteraceae</taxon>
        <taxon>Jannaschia</taxon>
    </lineage>
</organism>
<proteinExistence type="predicted"/>
<feature type="active site" description="Proton acceptor" evidence="2">
    <location>
        <position position="204"/>
    </location>
</feature>
<accession>A0A0M6XNQ6</accession>
<evidence type="ECO:0000313" key="4">
    <source>
        <dbReference type="EMBL" id="CTQ32227.1"/>
    </source>
</evidence>
<feature type="domain" description="PNPLA" evidence="3">
    <location>
        <begin position="10"/>
        <end position="217"/>
    </location>
</feature>
<dbReference type="AlphaFoldDB" id="A0A0M6XNQ6"/>
<dbReference type="RefSeq" id="WP_055681663.1">
    <property type="nucleotide sequence ID" value="NZ_CXPG01000012.1"/>
</dbReference>
<dbReference type="SUPFAM" id="SSF52151">
    <property type="entry name" value="FabD/lysophospholipase-like"/>
    <property type="match status" value="1"/>
</dbReference>
<dbReference type="GO" id="GO:0016042">
    <property type="term" value="P:lipid catabolic process"/>
    <property type="evidence" value="ECO:0007669"/>
    <property type="project" value="UniProtKB-UniRule"/>
</dbReference>
<dbReference type="PROSITE" id="PS51635">
    <property type="entry name" value="PNPLA"/>
    <property type="match status" value="1"/>
</dbReference>
<evidence type="ECO:0000256" key="2">
    <source>
        <dbReference type="PROSITE-ProRule" id="PRU01161"/>
    </source>
</evidence>
<gene>
    <name evidence="4" type="ORF">JAN5088_00990</name>
</gene>
<keyword evidence="2" id="KW-0442">Lipid degradation</keyword>
<dbReference type="Gene3D" id="3.40.1090.10">
    <property type="entry name" value="Cytosolic phospholipase A2 catalytic domain"/>
    <property type="match status" value="1"/>
</dbReference>
<keyword evidence="2" id="KW-0378">Hydrolase</keyword>
<comment type="caution">
    <text evidence="2">Lacks conserved residue(s) required for the propagation of feature annotation.</text>
</comment>
<sequence length="281" mass="30678">MTETLPYDQLVFSGGGTRCFWQGGFLHVLQREMDLTPSRIAAVSGGALSAVGFVTHRGTRIRDTMIAEFARHDRNLPVHEPFDERAGNSPHQRIYRRVVESCIGDAGAARQVAEGPSVQILLARPPTSGMPKLSGSAVILAYEADLTIRSTPHLAWAEATGLTPECVDANRAARDGKLCDLVCAAATIPPAFDPPLWDGKPAVDAGMIDQAPLPDPDKGRTLILLTRQYRNLPDVPGRTYLSPSEEVPADKIDFTDASKLRDTWRIGEEDARRFVDGRHTD</sequence>
<evidence type="ECO:0000256" key="1">
    <source>
        <dbReference type="ARBA" id="ARBA00023098"/>
    </source>
</evidence>
<feature type="active site" description="Nucleophile" evidence="2">
    <location>
        <position position="44"/>
    </location>
</feature>
<dbReference type="InterPro" id="IPR016035">
    <property type="entry name" value="Acyl_Trfase/lysoPLipase"/>
</dbReference>
<evidence type="ECO:0000313" key="5">
    <source>
        <dbReference type="Proteomes" id="UP000048908"/>
    </source>
</evidence>